<dbReference type="Proteomes" id="UP001500962">
    <property type="component" value="Unassembled WGS sequence"/>
</dbReference>
<feature type="region of interest" description="Disordered" evidence="1">
    <location>
        <begin position="164"/>
        <end position="224"/>
    </location>
</feature>
<evidence type="ECO:0000259" key="3">
    <source>
        <dbReference type="Pfam" id="PF26271"/>
    </source>
</evidence>
<evidence type="ECO:0000259" key="2">
    <source>
        <dbReference type="Pfam" id="PF26270"/>
    </source>
</evidence>
<dbReference type="Pfam" id="PF26270">
    <property type="entry name" value="DUF8073_C"/>
    <property type="match status" value="1"/>
</dbReference>
<gene>
    <name evidence="5" type="ORF">GCM10008985_12710</name>
    <name evidence="6" type="ORF">MUK72_15710</name>
</gene>
<dbReference type="EMBL" id="BAAADN010000021">
    <property type="protein sequence ID" value="GAA0458002.1"/>
    <property type="molecule type" value="Genomic_DNA"/>
</dbReference>
<proteinExistence type="predicted"/>
<reference evidence="6" key="2">
    <citation type="submission" date="2022-04" db="EMBL/GenBank/DDBJ databases">
        <title>Sequencing and genomic assembly of Halococcus dombrowskii.</title>
        <authorList>
            <person name="Lim S.W."/>
            <person name="MacLea K.S."/>
        </authorList>
    </citation>
    <scope>NUCLEOTIDE SEQUENCE</scope>
    <source>
        <strain evidence="6">H4</strain>
        <plasmid evidence="6">unnamed1</plasmid>
    </source>
</reference>
<dbReference type="InterPro" id="IPR058811">
    <property type="entry name" value="DUF8073_N"/>
</dbReference>
<keyword evidence="7" id="KW-1185">Reference proteome</keyword>
<evidence type="ECO:0000313" key="6">
    <source>
        <dbReference type="EMBL" id="UOO96639.1"/>
    </source>
</evidence>
<dbReference type="InterPro" id="IPR058809">
    <property type="entry name" value="DUF8073_M"/>
</dbReference>
<keyword evidence="6" id="KW-0614">Plasmid</keyword>
<feature type="domain" description="DUF8073" evidence="2">
    <location>
        <begin position="221"/>
        <end position="283"/>
    </location>
</feature>
<sequence length="295" mass="32073">MRASTAFQECATLLDEIEATGVEVNAITPREDDLLEEGSVTVDLSLGVPLLDEIETNGIEITSQSGDALTDGTLTVDVSARVPLDRESADQPSETQPEIDLPESEKEIISDGSGTQPQTAAKPYQDPDRLREVYDDHETFAEMTDALDVDVTAETVRTNMIKHGIHEPASQSSAPDERPANDDESSPAESESDGDAGTDAVADETELPDGAELPEGITLNQLKTSVQSARSFLDVQRELGGDRDVTYQLLKEFNLLDLVHGRLSKQAERTISDKQIDQRIRQSVSQHSQPTARSD</sequence>
<feature type="domain" description="DUF8073" evidence="3">
    <location>
        <begin position="124"/>
        <end position="164"/>
    </location>
</feature>
<evidence type="ECO:0000313" key="7">
    <source>
        <dbReference type="Proteomes" id="UP000830542"/>
    </source>
</evidence>
<evidence type="ECO:0000313" key="8">
    <source>
        <dbReference type="Proteomes" id="UP001500962"/>
    </source>
</evidence>
<dbReference type="GeneID" id="71763324"/>
<reference evidence="5" key="1">
    <citation type="journal article" date="2014" name="Int. J. Syst. Evol. Microbiol.">
        <title>Complete genome sequence of Corynebacterium casei LMG S-19264T (=DSM 44701T), isolated from a smear-ripened cheese.</title>
        <authorList>
            <consortium name="US DOE Joint Genome Institute (JGI-PGF)"/>
            <person name="Walter F."/>
            <person name="Albersmeier A."/>
            <person name="Kalinowski J."/>
            <person name="Ruckert C."/>
        </authorList>
    </citation>
    <scope>NUCLEOTIDE SEQUENCE</scope>
    <source>
        <strain evidence="5">JCM 12289</strain>
    </source>
</reference>
<dbReference type="KEGG" id="hdo:MUK72_15710"/>
<feature type="compositionally biased region" description="Basic and acidic residues" evidence="1">
    <location>
        <begin position="268"/>
        <end position="280"/>
    </location>
</feature>
<organism evidence="5 8">
    <name type="scientific">Halococcus dombrowskii</name>
    <dbReference type="NCBI Taxonomy" id="179637"/>
    <lineage>
        <taxon>Archaea</taxon>
        <taxon>Methanobacteriati</taxon>
        <taxon>Methanobacteriota</taxon>
        <taxon>Stenosarchaea group</taxon>
        <taxon>Halobacteria</taxon>
        <taxon>Halobacteriales</taxon>
        <taxon>Halococcaceae</taxon>
        <taxon>Halococcus</taxon>
    </lineage>
</organism>
<dbReference type="EMBL" id="CP095006">
    <property type="protein sequence ID" value="UOO96639.1"/>
    <property type="molecule type" value="Genomic_DNA"/>
</dbReference>
<feature type="compositionally biased region" description="Acidic residues" evidence="1">
    <location>
        <begin position="182"/>
        <end position="209"/>
    </location>
</feature>
<dbReference type="Pfam" id="PF26272">
    <property type="entry name" value="DUF8073_N"/>
    <property type="match status" value="1"/>
</dbReference>
<dbReference type="Pfam" id="PF26271">
    <property type="entry name" value="DUF8073_M"/>
    <property type="match status" value="1"/>
</dbReference>
<accession>A0AAV3SE85</accession>
<feature type="compositionally biased region" description="Polar residues" evidence="1">
    <location>
        <begin position="281"/>
        <end position="295"/>
    </location>
</feature>
<dbReference type="Proteomes" id="UP000830542">
    <property type="component" value="Plasmid unnamed1"/>
</dbReference>
<name>A0AAV3SE85_HALDO</name>
<protein>
    <submittedName>
        <fullName evidence="5">Uncharacterized protein</fullName>
    </submittedName>
</protein>
<evidence type="ECO:0000256" key="1">
    <source>
        <dbReference type="SAM" id="MobiDB-lite"/>
    </source>
</evidence>
<dbReference type="AlphaFoldDB" id="A0AAV3SE85"/>
<evidence type="ECO:0000259" key="4">
    <source>
        <dbReference type="Pfam" id="PF26272"/>
    </source>
</evidence>
<dbReference type="InterPro" id="IPR058810">
    <property type="entry name" value="DUF8073_C"/>
</dbReference>
<feature type="region of interest" description="Disordered" evidence="1">
    <location>
        <begin position="82"/>
        <end position="129"/>
    </location>
</feature>
<evidence type="ECO:0000313" key="5">
    <source>
        <dbReference type="EMBL" id="GAA0458002.1"/>
    </source>
</evidence>
<reference evidence="5" key="3">
    <citation type="submission" date="2023-12" db="EMBL/GenBank/DDBJ databases">
        <authorList>
            <person name="Sun Q."/>
            <person name="Inoue M."/>
        </authorList>
    </citation>
    <scope>NUCLEOTIDE SEQUENCE</scope>
    <source>
        <strain evidence="5">JCM 12289</strain>
    </source>
</reference>
<feature type="region of interest" description="Disordered" evidence="1">
    <location>
        <begin position="268"/>
        <end position="295"/>
    </location>
</feature>
<geneLocation type="plasmid" evidence="6 7">
    <name>unnamed1</name>
</geneLocation>
<dbReference type="RefSeq" id="WP_244705546.1">
    <property type="nucleotide sequence ID" value="NZ_BAAADN010000021.1"/>
</dbReference>
<feature type="domain" description="DUF8073" evidence="4">
    <location>
        <begin position="4"/>
        <end position="97"/>
    </location>
</feature>